<dbReference type="STRING" id="398579.Spea_2123"/>
<dbReference type="KEGG" id="spl:Spea_2123"/>
<dbReference type="InterPro" id="IPR036388">
    <property type="entry name" value="WH-like_DNA-bd_sf"/>
</dbReference>
<dbReference type="EMBL" id="CP000851">
    <property type="protein sequence ID" value="ABV87443.1"/>
    <property type="molecule type" value="Genomic_DNA"/>
</dbReference>
<dbReference type="Pfam" id="PF00753">
    <property type="entry name" value="Lactamase_B"/>
    <property type="match status" value="1"/>
</dbReference>
<dbReference type="Gene3D" id="3.60.15.10">
    <property type="entry name" value="Ribonuclease Z/Hydroxyacylglutathione hydrolase-like"/>
    <property type="match status" value="1"/>
</dbReference>
<dbReference type="PANTHER" id="PTHR23131">
    <property type="entry name" value="ENDORIBONUCLEASE LACTB2"/>
    <property type="match status" value="1"/>
</dbReference>
<dbReference type="RefSeq" id="WP_012155359.1">
    <property type="nucleotide sequence ID" value="NC_009901.1"/>
</dbReference>
<dbReference type="InterPro" id="IPR048933">
    <property type="entry name" value="B_lactamase-like_C"/>
</dbReference>
<gene>
    <name evidence="2" type="ordered locus">Spea_2123</name>
</gene>
<dbReference type="eggNOG" id="COG0491">
    <property type="taxonomic scope" value="Bacteria"/>
</dbReference>
<proteinExistence type="predicted"/>
<dbReference type="Pfam" id="PF21221">
    <property type="entry name" value="B_lactamase-like_C"/>
    <property type="match status" value="1"/>
</dbReference>
<dbReference type="Proteomes" id="UP000002608">
    <property type="component" value="Chromosome"/>
</dbReference>
<dbReference type="SMART" id="SM00849">
    <property type="entry name" value="Lactamase_B"/>
    <property type="match status" value="1"/>
</dbReference>
<sequence>MDESNKQLPNDYQTQKLKDRQALNYPFEPPLCDANVVYVAKGVLWARLSMPMGLDHINVYILEDFDGWYLIDTGLNTEGNKALWLSLAANYLSAKPVKGVICTHFHYDHSGLTSWLTEYFNVPLYMTHGEYYMLRGVAATHNATGSKQDKLFYTHAGLSAEYAAKIFEACKKDPYITHYPPRFSRLREGDTFRIGHREWQIWIGEGHSPEHACLYSEAIDEEPALLIAGDQVLPEISSNILVSSIEPEANPLANWFRSLKRLKALDSETMVLPAHGPVFVNLHTRAEQLEQHHINQLDTLRQLSMSQASFSALEAVEALFKRPLQPIEKLMALGETLAHLNWLINVEELTKTLCNKSNKYLYNNKLRIA</sequence>
<evidence type="ECO:0000313" key="3">
    <source>
        <dbReference type="Proteomes" id="UP000002608"/>
    </source>
</evidence>
<organism evidence="2 3">
    <name type="scientific">Shewanella pealeana (strain ATCC 700345 / ANG-SQ1)</name>
    <dbReference type="NCBI Taxonomy" id="398579"/>
    <lineage>
        <taxon>Bacteria</taxon>
        <taxon>Pseudomonadati</taxon>
        <taxon>Pseudomonadota</taxon>
        <taxon>Gammaproteobacteria</taxon>
        <taxon>Alteromonadales</taxon>
        <taxon>Shewanellaceae</taxon>
        <taxon>Shewanella</taxon>
    </lineage>
</organism>
<name>A8H4F6_SHEPA</name>
<dbReference type="Gene3D" id="1.10.10.10">
    <property type="entry name" value="Winged helix-like DNA-binding domain superfamily/Winged helix DNA-binding domain"/>
    <property type="match status" value="1"/>
</dbReference>
<dbReference type="InterPro" id="IPR001279">
    <property type="entry name" value="Metallo-B-lactamas"/>
</dbReference>
<dbReference type="PANTHER" id="PTHR23131:SF4">
    <property type="entry name" value="METALLO-BETA-LACTAMASE SUPERFAMILY POTEIN"/>
    <property type="match status" value="1"/>
</dbReference>
<dbReference type="InterPro" id="IPR050662">
    <property type="entry name" value="Sec-metab_biosynth-thioest"/>
</dbReference>
<accession>A8H4F6</accession>
<dbReference type="AlphaFoldDB" id="A8H4F6"/>
<keyword evidence="3" id="KW-1185">Reference proteome</keyword>
<reference evidence="2 3" key="1">
    <citation type="submission" date="2007-10" db="EMBL/GenBank/DDBJ databases">
        <title>Complete sequence of Shewanella pealeana ATCC 700345.</title>
        <authorList>
            <consortium name="US DOE Joint Genome Institute"/>
            <person name="Copeland A."/>
            <person name="Lucas S."/>
            <person name="Lapidus A."/>
            <person name="Barry K."/>
            <person name="Glavina del Rio T."/>
            <person name="Dalin E."/>
            <person name="Tice H."/>
            <person name="Pitluck S."/>
            <person name="Chertkov O."/>
            <person name="Brettin T."/>
            <person name="Bruce D."/>
            <person name="Detter J.C."/>
            <person name="Han C."/>
            <person name="Schmutz J."/>
            <person name="Larimer F."/>
            <person name="Land M."/>
            <person name="Hauser L."/>
            <person name="Kyrpides N."/>
            <person name="Kim E."/>
            <person name="Zhao J.-S.Z."/>
            <person name="Manno D."/>
            <person name="Hawari J."/>
            <person name="Richardson P."/>
        </authorList>
    </citation>
    <scope>NUCLEOTIDE SEQUENCE [LARGE SCALE GENOMIC DNA]</scope>
    <source>
        <strain evidence="3">ATCC 700345 / ANG-SQ1</strain>
    </source>
</reference>
<feature type="domain" description="Metallo-beta-lactamase" evidence="1">
    <location>
        <begin position="56"/>
        <end position="275"/>
    </location>
</feature>
<evidence type="ECO:0000259" key="1">
    <source>
        <dbReference type="SMART" id="SM00849"/>
    </source>
</evidence>
<dbReference type="InterPro" id="IPR036866">
    <property type="entry name" value="RibonucZ/Hydroxyglut_hydro"/>
</dbReference>
<protein>
    <submittedName>
        <fullName evidence="2">Beta-lactamase domain protein</fullName>
    </submittedName>
</protein>
<dbReference type="HOGENOM" id="CLU_048478_0_1_6"/>
<dbReference type="OrthoDB" id="9815874at2"/>
<dbReference type="SUPFAM" id="SSF56281">
    <property type="entry name" value="Metallo-hydrolase/oxidoreductase"/>
    <property type="match status" value="1"/>
</dbReference>
<evidence type="ECO:0000313" key="2">
    <source>
        <dbReference type="EMBL" id="ABV87443.1"/>
    </source>
</evidence>